<dbReference type="PIRSF" id="PIRSF016578">
    <property type="entry name" value="HsaA"/>
    <property type="match status" value="1"/>
</dbReference>
<feature type="domain" description="Acyl-CoA dehydrogenase/oxidase C-terminal" evidence="8">
    <location>
        <begin position="226"/>
        <end position="374"/>
    </location>
</feature>
<dbReference type="SUPFAM" id="SSF47203">
    <property type="entry name" value="Acyl-CoA dehydrogenase C-terminal domain-like"/>
    <property type="match status" value="1"/>
</dbReference>
<evidence type="ECO:0000259" key="8">
    <source>
        <dbReference type="Pfam" id="PF00441"/>
    </source>
</evidence>
<dbReference type="Pfam" id="PF00441">
    <property type="entry name" value="Acyl-CoA_dh_1"/>
    <property type="match status" value="1"/>
</dbReference>
<dbReference type="SUPFAM" id="SSF56645">
    <property type="entry name" value="Acyl-CoA dehydrogenase NM domain-like"/>
    <property type="match status" value="1"/>
</dbReference>
<keyword evidence="12" id="KW-1185">Reference proteome</keyword>
<dbReference type="InterPro" id="IPR006091">
    <property type="entry name" value="Acyl-CoA_Oxase/DH_mid-dom"/>
</dbReference>
<evidence type="ECO:0000256" key="2">
    <source>
        <dbReference type="ARBA" id="ARBA00009347"/>
    </source>
</evidence>
<dbReference type="InterPro" id="IPR013786">
    <property type="entry name" value="AcylCoA_DH/ox_N"/>
</dbReference>
<dbReference type="FunFam" id="2.40.110.10:FF:000002">
    <property type="entry name" value="Acyl-CoA dehydrogenase fadE12"/>
    <property type="match status" value="1"/>
</dbReference>
<comment type="similarity">
    <text evidence="2 7">Belongs to the acyl-CoA dehydrogenase family.</text>
</comment>
<dbReference type="PANTHER" id="PTHR48083:SF2">
    <property type="entry name" value="MEDIUM-CHAIN SPECIFIC ACYL-COA DEHYDROGENASE, MITOCHONDRIAL"/>
    <property type="match status" value="1"/>
</dbReference>
<dbReference type="PROSITE" id="PS00073">
    <property type="entry name" value="ACYL_COA_DH_2"/>
    <property type="match status" value="1"/>
</dbReference>
<dbReference type="NCBIfam" id="NF008997">
    <property type="entry name" value="PRK12341.1"/>
    <property type="match status" value="1"/>
</dbReference>
<protein>
    <recommendedName>
        <fullName evidence="3">Medium-chain specific acyl-CoA dehydrogenase, mitochondrial</fullName>
    </recommendedName>
</protein>
<dbReference type="RefSeq" id="WP_072775286.1">
    <property type="nucleotide sequence ID" value="NZ_FRDN01000024.1"/>
</dbReference>
<evidence type="ECO:0000259" key="10">
    <source>
        <dbReference type="Pfam" id="PF02771"/>
    </source>
</evidence>
<dbReference type="FunFam" id="1.20.140.10:FF:000001">
    <property type="entry name" value="Acyl-CoA dehydrogenase"/>
    <property type="match status" value="1"/>
</dbReference>
<dbReference type="STRING" id="1121395.SAMN02745215_05242"/>
<feature type="domain" description="Acyl-CoA oxidase/dehydrogenase middle" evidence="9">
    <location>
        <begin position="120"/>
        <end position="214"/>
    </location>
</feature>
<dbReference type="InterPro" id="IPR046373">
    <property type="entry name" value="Acyl-CoA_Oxase/DH_mid-dom_sf"/>
</dbReference>
<feature type="domain" description="Acyl-CoA dehydrogenase/oxidase N-terminal" evidence="10">
    <location>
        <begin position="6"/>
        <end position="109"/>
    </location>
</feature>
<evidence type="ECO:0000256" key="3">
    <source>
        <dbReference type="ARBA" id="ARBA00019125"/>
    </source>
</evidence>
<evidence type="ECO:0000256" key="5">
    <source>
        <dbReference type="ARBA" id="ARBA00022827"/>
    </source>
</evidence>
<evidence type="ECO:0000256" key="4">
    <source>
        <dbReference type="ARBA" id="ARBA00022630"/>
    </source>
</evidence>
<dbReference type="InterPro" id="IPR009100">
    <property type="entry name" value="AcylCoA_DH/oxidase_NM_dom_sf"/>
</dbReference>
<sequence>MDFKLTEEQQLLLESFRELLSRECTEEYLREIDEKHQPGVKVLKALADNGFSSLGIPEEYGGTPVDDLTLMLLCEEYGRSGGPSGWPYCIAVDDILTFGSEEQKKITLEYAQKGVNPFSLLITEPGAGSDNSQMSSTATRRNGKVYLNGHKTFVTGAKESPYMLVMTKEPSNPNPMTSMSMWWVPRDAKGITIEPLHKIGWHDISNCEVYLEDVEVEEKDIMGVEGQGFIQLMKNFETERLMMAARVMGMAQAGFEDAARYANQRVQFGQKIGNFQLIQEKLTYMAIKIENMKNMVYKCAWEKDNGISIQVSSALTKLYVVQSSFEVLDDAMQILGGIGYTMDHRVSRLWRDARVYRMAGGTDQIMVHIAGRGILKKYK</sequence>
<reference evidence="12" key="1">
    <citation type="submission" date="2016-12" db="EMBL/GenBank/DDBJ databases">
        <authorList>
            <person name="Varghese N."/>
            <person name="Submissions S."/>
        </authorList>
    </citation>
    <scope>NUCLEOTIDE SEQUENCE [LARGE SCALE GENOMIC DNA]</scope>
    <source>
        <strain evidence="12">DSM 11544</strain>
    </source>
</reference>
<accession>A0A1M7UZ69</accession>
<dbReference type="EMBL" id="FRDN01000024">
    <property type="protein sequence ID" value="SHN88269.1"/>
    <property type="molecule type" value="Genomic_DNA"/>
</dbReference>
<evidence type="ECO:0000313" key="11">
    <source>
        <dbReference type="EMBL" id="SHN88269.1"/>
    </source>
</evidence>
<evidence type="ECO:0000256" key="6">
    <source>
        <dbReference type="ARBA" id="ARBA00023002"/>
    </source>
</evidence>
<dbReference type="Pfam" id="PF02771">
    <property type="entry name" value="Acyl-CoA_dh_N"/>
    <property type="match status" value="1"/>
</dbReference>
<dbReference type="GO" id="GO:0005737">
    <property type="term" value="C:cytoplasm"/>
    <property type="evidence" value="ECO:0007669"/>
    <property type="project" value="TreeGrafter"/>
</dbReference>
<gene>
    <name evidence="11" type="ORF">SAMN02745215_05242</name>
</gene>
<evidence type="ECO:0000313" key="12">
    <source>
        <dbReference type="Proteomes" id="UP000184010"/>
    </source>
</evidence>
<dbReference type="GO" id="GO:0033539">
    <property type="term" value="P:fatty acid beta-oxidation using acyl-CoA dehydrogenase"/>
    <property type="evidence" value="ECO:0007669"/>
    <property type="project" value="TreeGrafter"/>
</dbReference>
<proteinExistence type="inferred from homology"/>
<dbReference type="GO" id="GO:0050660">
    <property type="term" value="F:flavin adenine dinucleotide binding"/>
    <property type="evidence" value="ECO:0007669"/>
    <property type="project" value="InterPro"/>
</dbReference>
<organism evidence="11 12">
    <name type="scientific">Desulfitobacterium chlororespirans DSM 11544</name>
    <dbReference type="NCBI Taxonomy" id="1121395"/>
    <lineage>
        <taxon>Bacteria</taxon>
        <taxon>Bacillati</taxon>
        <taxon>Bacillota</taxon>
        <taxon>Clostridia</taxon>
        <taxon>Eubacteriales</taxon>
        <taxon>Desulfitobacteriaceae</taxon>
        <taxon>Desulfitobacterium</taxon>
    </lineage>
</organism>
<dbReference type="Pfam" id="PF02770">
    <property type="entry name" value="Acyl-CoA_dh_M"/>
    <property type="match status" value="1"/>
</dbReference>
<evidence type="ECO:0000259" key="9">
    <source>
        <dbReference type="Pfam" id="PF02770"/>
    </source>
</evidence>
<keyword evidence="5 7" id="KW-0274">FAD</keyword>
<dbReference type="Gene3D" id="1.20.140.10">
    <property type="entry name" value="Butyryl-CoA Dehydrogenase, subunit A, domain 3"/>
    <property type="match status" value="1"/>
</dbReference>
<dbReference type="InterPro" id="IPR050741">
    <property type="entry name" value="Acyl-CoA_dehydrogenase"/>
</dbReference>
<dbReference type="InterPro" id="IPR036250">
    <property type="entry name" value="AcylCo_DH-like_C"/>
</dbReference>
<dbReference type="AlphaFoldDB" id="A0A1M7UZ69"/>
<evidence type="ECO:0000256" key="7">
    <source>
        <dbReference type="RuleBase" id="RU362125"/>
    </source>
</evidence>
<dbReference type="InterPro" id="IPR037069">
    <property type="entry name" value="AcylCoA_DH/ox_N_sf"/>
</dbReference>
<dbReference type="Gene3D" id="2.40.110.10">
    <property type="entry name" value="Butyryl-CoA Dehydrogenase, subunit A, domain 2"/>
    <property type="match status" value="1"/>
</dbReference>
<keyword evidence="4 7" id="KW-0285">Flavoprotein</keyword>
<dbReference type="PANTHER" id="PTHR48083">
    <property type="entry name" value="MEDIUM-CHAIN SPECIFIC ACYL-COA DEHYDROGENASE, MITOCHONDRIAL-RELATED"/>
    <property type="match status" value="1"/>
</dbReference>
<dbReference type="Proteomes" id="UP000184010">
    <property type="component" value="Unassembled WGS sequence"/>
</dbReference>
<evidence type="ECO:0000256" key="1">
    <source>
        <dbReference type="ARBA" id="ARBA00001974"/>
    </source>
</evidence>
<dbReference type="Gene3D" id="1.10.540.10">
    <property type="entry name" value="Acyl-CoA dehydrogenase/oxidase, N-terminal domain"/>
    <property type="match status" value="1"/>
</dbReference>
<dbReference type="CDD" id="cd00567">
    <property type="entry name" value="ACAD"/>
    <property type="match status" value="1"/>
</dbReference>
<keyword evidence="6 7" id="KW-0560">Oxidoreductase</keyword>
<dbReference type="InterPro" id="IPR009075">
    <property type="entry name" value="AcylCo_DH/oxidase_C"/>
</dbReference>
<comment type="cofactor">
    <cofactor evidence="1 7">
        <name>FAD</name>
        <dbReference type="ChEBI" id="CHEBI:57692"/>
    </cofactor>
</comment>
<dbReference type="GO" id="GO:0003995">
    <property type="term" value="F:acyl-CoA dehydrogenase activity"/>
    <property type="evidence" value="ECO:0007669"/>
    <property type="project" value="InterPro"/>
</dbReference>
<dbReference type="InterPro" id="IPR006089">
    <property type="entry name" value="Acyl-CoA_DH_CS"/>
</dbReference>
<name>A0A1M7UZ69_9FIRM</name>